<dbReference type="OrthoDB" id="1668230at2759"/>
<dbReference type="PROSITE" id="PS50011">
    <property type="entry name" value="PROTEIN_KINASE_DOM"/>
    <property type="match status" value="1"/>
</dbReference>
<evidence type="ECO:0000259" key="5">
    <source>
        <dbReference type="PROSITE" id="PS50011"/>
    </source>
</evidence>
<dbReference type="AlphaFoldDB" id="A0A8S1KPB5"/>
<reference evidence="6" key="1">
    <citation type="submission" date="2021-01" db="EMBL/GenBank/DDBJ databases">
        <authorList>
            <consortium name="Genoscope - CEA"/>
            <person name="William W."/>
        </authorList>
    </citation>
    <scope>NUCLEOTIDE SEQUENCE</scope>
</reference>
<keyword evidence="4" id="KW-0808">Transferase</keyword>
<keyword evidence="7" id="KW-1185">Reference proteome</keyword>
<dbReference type="GO" id="GO:0005634">
    <property type="term" value="C:nucleus"/>
    <property type="evidence" value="ECO:0007669"/>
    <property type="project" value="TreeGrafter"/>
</dbReference>
<dbReference type="PANTHER" id="PTHR44167">
    <property type="entry name" value="OVARIAN-SPECIFIC SERINE/THREONINE-PROTEIN KINASE LOK-RELATED"/>
    <property type="match status" value="1"/>
</dbReference>
<proteinExistence type="inferred from homology"/>
<dbReference type="PANTHER" id="PTHR44167:SF18">
    <property type="entry name" value="PROTEIN KINASE DOMAIN-CONTAINING PROTEIN"/>
    <property type="match status" value="1"/>
</dbReference>
<organism evidence="6 7">
    <name type="scientific">Paramecium sonneborni</name>
    <dbReference type="NCBI Taxonomy" id="65129"/>
    <lineage>
        <taxon>Eukaryota</taxon>
        <taxon>Sar</taxon>
        <taxon>Alveolata</taxon>
        <taxon>Ciliophora</taxon>
        <taxon>Intramacronucleata</taxon>
        <taxon>Oligohymenophorea</taxon>
        <taxon>Peniculida</taxon>
        <taxon>Parameciidae</taxon>
        <taxon>Paramecium</taxon>
    </lineage>
</organism>
<protein>
    <recommendedName>
        <fullName evidence="5">Protein kinase domain-containing protein</fullName>
    </recommendedName>
</protein>
<dbReference type="Proteomes" id="UP000692954">
    <property type="component" value="Unassembled WGS sequence"/>
</dbReference>
<dbReference type="PROSITE" id="PS00107">
    <property type="entry name" value="PROTEIN_KINASE_ATP"/>
    <property type="match status" value="1"/>
</dbReference>
<evidence type="ECO:0000313" key="7">
    <source>
        <dbReference type="Proteomes" id="UP000692954"/>
    </source>
</evidence>
<dbReference type="GO" id="GO:0044773">
    <property type="term" value="P:mitotic DNA damage checkpoint signaling"/>
    <property type="evidence" value="ECO:0007669"/>
    <property type="project" value="TreeGrafter"/>
</dbReference>
<dbReference type="InterPro" id="IPR008271">
    <property type="entry name" value="Ser/Thr_kinase_AS"/>
</dbReference>
<name>A0A8S1KPB5_9CILI</name>
<evidence type="ECO:0000256" key="1">
    <source>
        <dbReference type="ARBA" id="ARBA00022741"/>
    </source>
</evidence>
<keyword evidence="1 3" id="KW-0547">Nucleotide-binding</keyword>
<evidence type="ECO:0000256" key="3">
    <source>
        <dbReference type="PROSITE-ProRule" id="PRU10141"/>
    </source>
</evidence>
<comment type="caution">
    <text evidence="6">The sequence shown here is derived from an EMBL/GenBank/DDBJ whole genome shotgun (WGS) entry which is preliminary data.</text>
</comment>
<dbReference type="FunFam" id="1.10.510.10:FF:000945">
    <property type="entry name" value="Uncharacterized protein"/>
    <property type="match status" value="1"/>
</dbReference>
<dbReference type="GO" id="GO:0004674">
    <property type="term" value="F:protein serine/threonine kinase activity"/>
    <property type="evidence" value="ECO:0007669"/>
    <property type="project" value="UniProtKB-KW"/>
</dbReference>
<evidence type="ECO:0000256" key="4">
    <source>
        <dbReference type="RuleBase" id="RU000304"/>
    </source>
</evidence>
<evidence type="ECO:0000256" key="2">
    <source>
        <dbReference type="ARBA" id="ARBA00022840"/>
    </source>
</evidence>
<dbReference type="Pfam" id="PF00069">
    <property type="entry name" value="Pkinase"/>
    <property type="match status" value="1"/>
</dbReference>
<sequence length="431" mass="49589">MFLTCCPNVYSMMLQTQINFIDNEILLTLDLQPPYKAILKKDFLHIYKDNEPLFSLPLLYPNLISWQFERGLVGFKINNNIYQTDQALKLKELLNGRLFFSKIQDFYTPLQVLGQGSSAKVLLVKSKHSDQYFAAKCVEKNELMYQEIEINNQLDHQAFVKIKEVFQGDTSYYIIMDLLSGKNLQQLIKNQHVGLTLEQTQKIMHALLSGIEHMHLKSIMHRDIKPENIVLQKNNNLTTLKIVDFGLATYTTLKKFKYPKCGTPGYVAPEIANLTDKDATYSSKCDIFSAGAVFFKLLTGRDVFPGTGFNFVLSLNKKCQIDFSVLTLKKIPQNVIRELVQKMLSKDPKMRPTATECLNHEFFTFNDKPTSAQKKTFFAQTRATTLTVDFSSPEEKPEYKGSFVTNDIVPQKCEMQKTINKFNTTEFEQYN</sequence>
<dbReference type="EMBL" id="CAJJDN010000010">
    <property type="protein sequence ID" value="CAD8056251.1"/>
    <property type="molecule type" value="Genomic_DNA"/>
</dbReference>
<keyword evidence="2 3" id="KW-0067">ATP-binding</keyword>
<feature type="binding site" evidence="3">
    <location>
        <position position="136"/>
    </location>
    <ligand>
        <name>ATP</name>
        <dbReference type="ChEBI" id="CHEBI:30616"/>
    </ligand>
</feature>
<dbReference type="GO" id="GO:0005524">
    <property type="term" value="F:ATP binding"/>
    <property type="evidence" value="ECO:0007669"/>
    <property type="project" value="UniProtKB-UniRule"/>
</dbReference>
<dbReference type="InterPro" id="IPR017441">
    <property type="entry name" value="Protein_kinase_ATP_BS"/>
</dbReference>
<evidence type="ECO:0000313" key="6">
    <source>
        <dbReference type="EMBL" id="CAD8056251.1"/>
    </source>
</evidence>
<dbReference type="SMART" id="SM00220">
    <property type="entry name" value="S_TKc"/>
    <property type="match status" value="1"/>
</dbReference>
<feature type="domain" description="Protein kinase" evidence="5">
    <location>
        <begin position="107"/>
        <end position="363"/>
    </location>
</feature>
<dbReference type="InterPro" id="IPR000719">
    <property type="entry name" value="Prot_kinase_dom"/>
</dbReference>
<dbReference type="GO" id="GO:0005737">
    <property type="term" value="C:cytoplasm"/>
    <property type="evidence" value="ECO:0007669"/>
    <property type="project" value="TreeGrafter"/>
</dbReference>
<keyword evidence="4" id="KW-0418">Kinase</keyword>
<gene>
    <name evidence="6" type="ORF">PSON_ATCC_30995.1.T0100144</name>
</gene>
<keyword evidence="4" id="KW-0723">Serine/threonine-protein kinase</keyword>
<comment type="similarity">
    <text evidence="4">Belongs to the protein kinase superfamily.</text>
</comment>
<accession>A0A8S1KPB5</accession>
<dbReference type="PROSITE" id="PS00108">
    <property type="entry name" value="PROTEIN_KINASE_ST"/>
    <property type="match status" value="1"/>
</dbReference>